<keyword evidence="5 6" id="KW-0539">Nucleus</keyword>
<organism evidence="9 10">
    <name type="scientific">Salvator merianae</name>
    <name type="common">Argentine black and white tegu</name>
    <name type="synonym">Tupinambis merianae</name>
    <dbReference type="NCBI Taxonomy" id="96440"/>
    <lineage>
        <taxon>Eukaryota</taxon>
        <taxon>Metazoa</taxon>
        <taxon>Chordata</taxon>
        <taxon>Craniata</taxon>
        <taxon>Vertebrata</taxon>
        <taxon>Euteleostomi</taxon>
        <taxon>Lepidosauria</taxon>
        <taxon>Squamata</taxon>
        <taxon>Bifurcata</taxon>
        <taxon>Unidentata</taxon>
        <taxon>Episquamata</taxon>
        <taxon>Laterata</taxon>
        <taxon>Teiioidea</taxon>
        <taxon>Teiidae</taxon>
        <taxon>Salvator</taxon>
    </lineage>
</organism>
<evidence type="ECO:0000256" key="6">
    <source>
        <dbReference type="PROSITE-ProRule" id="PRU00070"/>
    </source>
</evidence>
<dbReference type="GO" id="GO:0000978">
    <property type="term" value="F:RNA polymerase II cis-regulatory region sequence-specific DNA binding"/>
    <property type="evidence" value="ECO:0007669"/>
    <property type="project" value="TreeGrafter"/>
</dbReference>
<comment type="subcellular location">
    <subcellularLocation>
        <location evidence="6">Nucleus</location>
    </subcellularLocation>
</comment>
<keyword evidence="3 6" id="KW-0862">Zinc</keyword>
<dbReference type="InterPro" id="IPR026607">
    <property type="entry name" value="DMRT"/>
</dbReference>
<evidence type="ECO:0000256" key="1">
    <source>
        <dbReference type="ARBA" id="ARBA00006834"/>
    </source>
</evidence>
<dbReference type="OMA" id="FTDFGRP"/>
<dbReference type="GeneTree" id="ENSGT00940000161912"/>
<reference evidence="9" key="1">
    <citation type="submission" date="2025-08" db="UniProtKB">
        <authorList>
            <consortium name="Ensembl"/>
        </authorList>
    </citation>
    <scope>IDENTIFICATION</scope>
</reference>
<dbReference type="Ensembl" id="ENSSMRT00000026987.1">
    <property type="protein sequence ID" value="ENSSMRP00000023075.1"/>
    <property type="gene ID" value="ENSSMRG00000017905.1"/>
</dbReference>
<feature type="compositionally biased region" description="Polar residues" evidence="7">
    <location>
        <begin position="251"/>
        <end position="272"/>
    </location>
</feature>
<dbReference type="PANTHER" id="PTHR12322:SF66">
    <property type="entry name" value="DOUBLESEX- AND MAB-3-RELATED TRANSCRIPTION FACTOR B1"/>
    <property type="match status" value="1"/>
</dbReference>
<dbReference type="FunFam" id="4.10.1040.10:FF:000001">
    <property type="entry name" value="doublesex- and mab-3-related transcription factor 1"/>
    <property type="match status" value="1"/>
</dbReference>
<evidence type="ECO:0000256" key="5">
    <source>
        <dbReference type="ARBA" id="ARBA00023242"/>
    </source>
</evidence>
<dbReference type="Gene3D" id="4.10.1040.10">
    <property type="entry name" value="DM DNA-binding domain"/>
    <property type="match status" value="1"/>
</dbReference>
<feature type="compositionally biased region" description="Basic and acidic residues" evidence="7">
    <location>
        <begin position="74"/>
        <end position="83"/>
    </location>
</feature>
<evidence type="ECO:0000256" key="3">
    <source>
        <dbReference type="ARBA" id="ARBA00022833"/>
    </source>
</evidence>
<comment type="similarity">
    <text evidence="1">Belongs to the DMRT family.</text>
</comment>
<keyword evidence="10" id="KW-1185">Reference proteome</keyword>
<dbReference type="SUPFAM" id="SSF82927">
    <property type="entry name" value="Cysteine-rich DNA binding domain, (DM domain)"/>
    <property type="match status" value="1"/>
</dbReference>
<protein>
    <submittedName>
        <fullName evidence="9">DMRT like family B with proline rich C-terminal 1</fullName>
    </submittedName>
</protein>
<dbReference type="SMART" id="SM00301">
    <property type="entry name" value="DM"/>
    <property type="match status" value="1"/>
</dbReference>
<evidence type="ECO:0000256" key="4">
    <source>
        <dbReference type="ARBA" id="ARBA00023125"/>
    </source>
</evidence>
<dbReference type="GO" id="GO:0046872">
    <property type="term" value="F:metal ion binding"/>
    <property type="evidence" value="ECO:0007669"/>
    <property type="project" value="UniProtKB-KW"/>
</dbReference>
<feature type="DNA-binding region" description="DM" evidence="6">
    <location>
        <begin position="15"/>
        <end position="62"/>
    </location>
</feature>
<dbReference type="GO" id="GO:0007548">
    <property type="term" value="P:sex differentiation"/>
    <property type="evidence" value="ECO:0007669"/>
    <property type="project" value="TreeGrafter"/>
</dbReference>
<evidence type="ECO:0000256" key="2">
    <source>
        <dbReference type="ARBA" id="ARBA00022723"/>
    </source>
</evidence>
<evidence type="ECO:0000313" key="10">
    <source>
        <dbReference type="Proteomes" id="UP000694421"/>
    </source>
</evidence>
<dbReference type="Pfam" id="PF00751">
    <property type="entry name" value="DM"/>
    <property type="match status" value="1"/>
</dbReference>
<reference evidence="9" key="2">
    <citation type="submission" date="2025-09" db="UniProtKB">
        <authorList>
            <consortium name="Ensembl"/>
        </authorList>
    </citation>
    <scope>IDENTIFICATION</scope>
</reference>
<proteinExistence type="inferred from homology"/>
<name>A0A8D0DX03_SALMN</name>
<evidence type="ECO:0000313" key="9">
    <source>
        <dbReference type="Ensembl" id="ENSSMRP00000023075.1"/>
    </source>
</evidence>
<accession>A0A8D0DX03</accession>
<dbReference type="GO" id="GO:0007281">
    <property type="term" value="P:germ cell development"/>
    <property type="evidence" value="ECO:0007669"/>
    <property type="project" value="TreeGrafter"/>
</dbReference>
<dbReference type="AlphaFoldDB" id="A0A8D0DX03"/>
<keyword evidence="4 6" id="KW-0238">DNA-binding</keyword>
<dbReference type="PROSITE" id="PS50809">
    <property type="entry name" value="DM_2"/>
    <property type="match status" value="1"/>
</dbReference>
<dbReference type="InterPro" id="IPR036407">
    <property type="entry name" value="DM_DNA-bd_sf"/>
</dbReference>
<evidence type="ECO:0000259" key="8">
    <source>
        <dbReference type="PROSITE" id="PS50809"/>
    </source>
</evidence>
<feature type="domain" description="DM" evidence="8">
    <location>
        <begin position="15"/>
        <end position="62"/>
    </location>
</feature>
<evidence type="ECO:0000256" key="7">
    <source>
        <dbReference type="SAM" id="MobiDB-lite"/>
    </source>
</evidence>
<feature type="region of interest" description="Disordered" evidence="7">
    <location>
        <begin position="59"/>
        <end position="84"/>
    </location>
</feature>
<dbReference type="PANTHER" id="PTHR12322">
    <property type="entry name" value="DOUBLESEX AND MAB-3 RELATED TRANSCRIPTION FACTOR DMRT"/>
    <property type="match status" value="1"/>
</dbReference>
<sequence length="272" mass="30112">MEAQDASQTFRAPKCSRCRNHGFVVPVKGHAGHCRWKQCPCEKCALISERQKIMAAQKALKRQGPDPLPGEISLHTEDSHSDEQVTTLAGSRKGAKMQVVKYSDMTFHFHPPFYFSTDQPTLPQECAAVCPEFMEREPPKLYPGYSGMYPYHPFSMGFTIKQPGYRGPPPATVLPLQSGFRHLPSNTGKMQDAGGDFRPGYYTPLSPFISPGFLPGIHYIPPPLPMNVVTEATKEIPTVTRDSQDSGVLMSEQSQPSSQEDGSEECSSYSKP</sequence>
<dbReference type="GO" id="GO:0005634">
    <property type="term" value="C:nucleus"/>
    <property type="evidence" value="ECO:0007669"/>
    <property type="project" value="UniProtKB-SubCell"/>
</dbReference>
<dbReference type="GO" id="GO:0000981">
    <property type="term" value="F:DNA-binding transcription factor activity, RNA polymerase II-specific"/>
    <property type="evidence" value="ECO:0007669"/>
    <property type="project" value="TreeGrafter"/>
</dbReference>
<dbReference type="Proteomes" id="UP000694421">
    <property type="component" value="Unplaced"/>
</dbReference>
<dbReference type="InterPro" id="IPR001275">
    <property type="entry name" value="DM_DNA-bd"/>
</dbReference>
<keyword evidence="2 6" id="KW-0479">Metal-binding</keyword>
<dbReference type="PROSITE" id="PS40000">
    <property type="entry name" value="DM_1"/>
    <property type="match status" value="1"/>
</dbReference>
<feature type="region of interest" description="Disordered" evidence="7">
    <location>
        <begin position="235"/>
        <end position="272"/>
    </location>
</feature>